<dbReference type="InterPro" id="IPR003599">
    <property type="entry name" value="Ig_sub"/>
</dbReference>
<accession>A0A8C8U180</accession>
<dbReference type="InterPro" id="IPR013783">
    <property type="entry name" value="Ig-like_fold"/>
</dbReference>
<dbReference type="GO" id="GO:0005886">
    <property type="term" value="C:plasma membrane"/>
    <property type="evidence" value="ECO:0007669"/>
    <property type="project" value="UniProtKB-ARBA"/>
</dbReference>
<protein>
    <recommendedName>
        <fullName evidence="9">Immunoglobulin domain-containing protein</fullName>
    </recommendedName>
</protein>
<evidence type="ECO:0000256" key="1">
    <source>
        <dbReference type="ARBA" id="ARBA00004479"/>
    </source>
</evidence>
<evidence type="ECO:0000256" key="4">
    <source>
        <dbReference type="ARBA" id="ARBA00022989"/>
    </source>
</evidence>
<dbReference type="PANTHER" id="PTHR15549">
    <property type="entry name" value="PAIRED IMMUNOGLOBULIN-LIKE TYPE 2 RECEPTOR"/>
    <property type="match status" value="1"/>
</dbReference>
<dbReference type="Gene3D" id="2.60.40.10">
    <property type="entry name" value="Immunoglobulins"/>
    <property type="match status" value="1"/>
</dbReference>
<dbReference type="Proteomes" id="UP000694547">
    <property type="component" value="Chromosome 23"/>
</dbReference>
<reference evidence="10" key="3">
    <citation type="submission" date="2025-09" db="UniProtKB">
        <authorList>
            <consortium name="Ensembl"/>
        </authorList>
    </citation>
    <scope>IDENTIFICATION</scope>
</reference>
<sequence length="314" mass="34418">MRRSSASGSSYHYSLDSWAPQCPCTGLLSFLLALLVSLPGGNQAMTWILILLTAACLQAGNSAESNRVNAFWVNQPARLSGVQGGSIEIPFSFYFPWELAEDPQMRIIWRWEQFHGKFIYNSTPPFIHKHFKNRLILNWTQPQTSGVLRIQNLKKKDQTVFFCRVHLNTKEGMKEFQSIPGTNLTITHGETTSPSPTMATSALTRTALTATEGKKSGKNQNLGLGTRVGLAVAAAVLLAGVVGLTVFLGWRRRKGKWSKTNSPHQSPGRGLTPDNNIVYASIALSSPASPGTPPCQPVHGNPQEETVYSIVKTK</sequence>
<keyword evidence="2 8" id="KW-0812">Transmembrane</keyword>
<evidence type="ECO:0000256" key="6">
    <source>
        <dbReference type="ARBA" id="ARBA00023180"/>
    </source>
</evidence>
<evidence type="ECO:0000256" key="5">
    <source>
        <dbReference type="ARBA" id="ARBA00023136"/>
    </source>
</evidence>
<keyword evidence="6" id="KW-0325">Glycoprotein</keyword>
<feature type="region of interest" description="Disordered" evidence="7">
    <location>
        <begin position="255"/>
        <end position="274"/>
    </location>
</feature>
<dbReference type="SMART" id="SM00409">
    <property type="entry name" value="IG"/>
    <property type="match status" value="1"/>
</dbReference>
<organism evidence="10 11">
    <name type="scientific">Peromyscus maniculatus bairdii</name>
    <name type="common">Prairie deer mouse</name>
    <dbReference type="NCBI Taxonomy" id="230844"/>
    <lineage>
        <taxon>Eukaryota</taxon>
        <taxon>Metazoa</taxon>
        <taxon>Chordata</taxon>
        <taxon>Craniata</taxon>
        <taxon>Vertebrata</taxon>
        <taxon>Euteleostomi</taxon>
        <taxon>Mammalia</taxon>
        <taxon>Eutheria</taxon>
        <taxon>Euarchontoglires</taxon>
        <taxon>Glires</taxon>
        <taxon>Rodentia</taxon>
        <taxon>Myomorpha</taxon>
        <taxon>Muroidea</taxon>
        <taxon>Cricetidae</taxon>
        <taxon>Neotominae</taxon>
        <taxon>Peromyscus</taxon>
    </lineage>
</organism>
<dbReference type="GO" id="GO:0042288">
    <property type="term" value="F:MHC class I protein binding"/>
    <property type="evidence" value="ECO:0007669"/>
    <property type="project" value="TreeGrafter"/>
</dbReference>
<dbReference type="InterPro" id="IPR051694">
    <property type="entry name" value="Immunoregulatory_rcpt-like"/>
</dbReference>
<name>A0A8C8U180_PERMB</name>
<dbReference type="FunFam" id="2.60.40.10:FF:000753">
    <property type="entry name" value="Paired immunoglobulin-like type 2 receptor alpha"/>
    <property type="match status" value="1"/>
</dbReference>
<keyword evidence="4 8" id="KW-1133">Transmembrane helix</keyword>
<feature type="region of interest" description="Disordered" evidence="7">
    <location>
        <begin position="286"/>
        <end position="314"/>
    </location>
</feature>
<keyword evidence="5 8" id="KW-0472">Membrane</keyword>
<feature type="domain" description="Immunoglobulin" evidence="9">
    <location>
        <begin position="76"/>
        <end position="187"/>
    </location>
</feature>
<evidence type="ECO:0000313" key="10">
    <source>
        <dbReference type="Ensembl" id="ENSPEMP00000021414.2"/>
    </source>
</evidence>
<evidence type="ECO:0000313" key="11">
    <source>
        <dbReference type="Proteomes" id="UP000694547"/>
    </source>
</evidence>
<evidence type="ECO:0000256" key="7">
    <source>
        <dbReference type="SAM" id="MobiDB-lite"/>
    </source>
</evidence>
<evidence type="ECO:0000256" key="3">
    <source>
        <dbReference type="ARBA" id="ARBA00022729"/>
    </source>
</evidence>
<dbReference type="AlphaFoldDB" id="A0A8C8U180"/>
<evidence type="ECO:0000256" key="2">
    <source>
        <dbReference type="ARBA" id="ARBA00022692"/>
    </source>
</evidence>
<proteinExistence type="predicted"/>
<dbReference type="GeneTree" id="ENSGT00390000008831"/>
<dbReference type="Ensembl" id="ENSPEMT00000025774.2">
    <property type="protein sequence ID" value="ENSPEMP00000021414.2"/>
    <property type="gene ID" value="ENSPEMG00000019066.2"/>
</dbReference>
<dbReference type="SUPFAM" id="SSF48726">
    <property type="entry name" value="Immunoglobulin"/>
    <property type="match status" value="1"/>
</dbReference>
<dbReference type="InterPro" id="IPR036179">
    <property type="entry name" value="Ig-like_dom_sf"/>
</dbReference>
<dbReference type="PANTHER" id="PTHR15549:SF26">
    <property type="entry name" value="AXIAL BUDDING PATTERN PROTEIN 2-RELATED"/>
    <property type="match status" value="1"/>
</dbReference>
<evidence type="ECO:0000256" key="8">
    <source>
        <dbReference type="SAM" id="Phobius"/>
    </source>
</evidence>
<comment type="subcellular location">
    <subcellularLocation>
        <location evidence="1">Membrane</location>
        <topology evidence="1">Single-pass type I membrane protein</topology>
    </subcellularLocation>
</comment>
<keyword evidence="11" id="KW-1185">Reference proteome</keyword>
<reference evidence="10" key="2">
    <citation type="submission" date="2025-08" db="UniProtKB">
        <authorList>
            <consortium name="Ensembl"/>
        </authorList>
    </citation>
    <scope>IDENTIFICATION</scope>
</reference>
<feature type="transmembrane region" description="Helical" evidence="8">
    <location>
        <begin position="228"/>
        <end position="250"/>
    </location>
</feature>
<keyword evidence="3" id="KW-0732">Signal</keyword>
<reference evidence="10 11" key="1">
    <citation type="submission" date="2018-10" db="EMBL/GenBank/DDBJ databases">
        <title>Improved assembly of the deer mouse Peromyscus maniculatus genome.</title>
        <authorList>
            <person name="Lassance J.-M."/>
            <person name="Hoekstra H.E."/>
        </authorList>
    </citation>
    <scope>NUCLEOTIDE SEQUENCE [LARGE SCALE GENOMIC DNA]</scope>
</reference>
<evidence type="ECO:0000259" key="9">
    <source>
        <dbReference type="SMART" id="SM00409"/>
    </source>
</evidence>